<keyword evidence="2" id="KW-0808">Transferase</keyword>
<organism evidence="5 6">
    <name type="scientific">Ignelater luminosus</name>
    <name type="common">Cucubano</name>
    <name type="synonym">Pyrophorus luminosus</name>
    <dbReference type="NCBI Taxonomy" id="2038154"/>
    <lineage>
        <taxon>Eukaryota</taxon>
        <taxon>Metazoa</taxon>
        <taxon>Ecdysozoa</taxon>
        <taxon>Arthropoda</taxon>
        <taxon>Hexapoda</taxon>
        <taxon>Insecta</taxon>
        <taxon>Pterygota</taxon>
        <taxon>Neoptera</taxon>
        <taxon>Endopterygota</taxon>
        <taxon>Coleoptera</taxon>
        <taxon>Polyphaga</taxon>
        <taxon>Elateriformia</taxon>
        <taxon>Elateroidea</taxon>
        <taxon>Elateridae</taxon>
        <taxon>Agrypninae</taxon>
        <taxon>Pyrophorini</taxon>
        <taxon>Ignelater</taxon>
    </lineage>
</organism>
<name>A0A8K0GAP5_IGNLU</name>
<dbReference type="AlphaFoldDB" id="A0A8K0GAP5"/>
<evidence type="ECO:0000256" key="1">
    <source>
        <dbReference type="ARBA" id="ARBA00009342"/>
    </source>
</evidence>
<dbReference type="InterPro" id="IPR000182">
    <property type="entry name" value="GNAT_dom"/>
</dbReference>
<evidence type="ECO:0000256" key="3">
    <source>
        <dbReference type="ARBA" id="ARBA00023315"/>
    </source>
</evidence>
<evidence type="ECO:0000256" key="2">
    <source>
        <dbReference type="ARBA" id="ARBA00022679"/>
    </source>
</evidence>
<dbReference type="OrthoDB" id="5043642at2759"/>
<proteinExistence type="inferred from homology"/>
<dbReference type="GO" id="GO:0008080">
    <property type="term" value="F:N-acetyltransferase activity"/>
    <property type="evidence" value="ECO:0007669"/>
    <property type="project" value="InterPro"/>
</dbReference>
<keyword evidence="6" id="KW-1185">Reference proteome</keyword>
<dbReference type="EMBL" id="VTPC01006414">
    <property type="protein sequence ID" value="KAF2894927.1"/>
    <property type="molecule type" value="Genomic_DNA"/>
</dbReference>
<comment type="caution">
    <text evidence="5">The sequence shown here is derived from an EMBL/GenBank/DDBJ whole genome shotgun (WGS) entry which is preliminary data.</text>
</comment>
<dbReference type="InterPro" id="IPR016181">
    <property type="entry name" value="Acyl_CoA_acyltransferase"/>
</dbReference>
<reference evidence="5" key="1">
    <citation type="submission" date="2019-08" db="EMBL/GenBank/DDBJ databases">
        <title>The genome of the North American firefly Photinus pyralis.</title>
        <authorList>
            <consortium name="Photinus pyralis genome working group"/>
            <person name="Fallon T.R."/>
            <person name="Sander Lower S.E."/>
            <person name="Weng J.-K."/>
        </authorList>
    </citation>
    <scope>NUCLEOTIDE SEQUENCE</scope>
    <source>
        <strain evidence="5">TRF0915ILg1</strain>
        <tissue evidence="5">Whole body</tissue>
    </source>
</reference>
<dbReference type="Pfam" id="PF13302">
    <property type="entry name" value="Acetyltransf_3"/>
    <property type="match status" value="1"/>
</dbReference>
<keyword evidence="3" id="KW-0012">Acyltransferase</keyword>
<dbReference type="PANTHER" id="PTHR13256:SF16">
    <property type="entry name" value="ALPHA_BETA-TUBULIN-N-ACETYLTRANSFERASE 9"/>
    <property type="match status" value="1"/>
</dbReference>
<sequence length="199" mass="23554">MLINKFTTITGKDVILVPYRKEHVEKYHKWMQSEELQRLTASLPLTLEEEYQMQESWMRDENKCTFIVMDKHLYEKNHDEIEAMIGDTNLFFANDIDRMVAEAEIMIAETNARGKHRGWQAMLLMLLYGITYLHVQQYVVKISIDNVISIKMFENMGFIQTSISNVFQEVTMNKIVDDTWIGWLKENVGNFQIINENEF</sequence>
<gene>
    <name evidence="5" type="ORF">ILUMI_11249</name>
</gene>
<dbReference type="Gene3D" id="3.40.630.30">
    <property type="match status" value="1"/>
</dbReference>
<evidence type="ECO:0000259" key="4">
    <source>
        <dbReference type="Pfam" id="PF13302"/>
    </source>
</evidence>
<evidence type="ECO:0000313" key="5">
    <source>
        <dbReference type="EMBL" id="KAF2894927.1"/>
    </source>
</evidence>
<accession>A0A8K0GAP5</accession>
<dbReference type="Proteomes" id="UP000801492">
    <property type="component" value="Unassembled WGS sequence"/>
</dbReference>
<comment type="similarity">
    <text evidence="1">Belongs to the acetyltransferase family. GNAT subfamily.</text>
</comment>
<feature type="domain" description="N-acetyltransferase" evidence="4">
    <location>
        <begin position="14"/>
        <end position="158"/>
    </location>
</feature>
<dbReference type="SUPFAM" id="SSF55729">
    <property type="entry name" value="Acyl-CoA N-acyltransferases (Nat)"/>
    <property type="match status" value="1"/>
</dbReference>
<protein>
    <recommendedName>
        <fullName evidence="4">N-acetyltransferase domain-containing protein</fullName>
    </recommendedName>
</protein>
<evidence type="ECO:0000313" key="6">
    <source>
        <dbReference type="Proteomes" id="UP000801492"/>
    </source>
</evidence>
<dbReference type="PANTHER" id="PTHR13256">
    <property type="entry name" value="N-ACETYLTRANSFERASE 9"/>
    <property type="match status" value="1"/>
</dbReference>
<dbReference type="InterPro" id="IPR039135">
    <property type="entry name" value="NAT9-like"/>
</dbReference>